<dbReference type="PANTHER" id="PTHR47332:SF4">
    <property type="entry name" value="SET DOMAIN-CONTAINING PROTEIN 5"/>
    <property type="match status" value="1"/>
</dbReference>
<dbReference type="EMBL" id="JAGTJQ010000009">
    <property type="protein sequence ID" value="KAH7025050.1"/>
    <property type="molecule type" value="Genomic_DNA"/>
</dbReference>
<name>A0A9P8XZT1_9PEZI</name>
<dbReference type="CDD" id="cd20071">
    <property type="entry name" value="SET_SMYD"/>
    <property type="match status" value="1"/>
</dbReference>
<sequence length="403" mass="43329">MSCPPLFVIQPSPGKGNGVFARRDTSAGTLIFSEPALLTLDASLPARQACRSLAACFARLPAEDQDKIRSLHCPVDTVRSRRIMLELAHSDNGDDDESGTTQAGDDPGTNAGSSTHSGAGFPASKRRKRTVSASSGTSSANSRAAVPPQQQQPLTEADIAIYLAATSNGIAFLGAADGKTYTGLFPSVAARMNHTCEPNVVFAVDHNGVYHLRARRDLQAGEELLVSYLPRFMAWEARRRTLGECHGFVCGCARCVEGASRGVAGGGSAGDRGRGPAPGFVPASQIHPTFEVLEHQRASMAGIDLAELHAWIRELKSREWNLRKKNWGQEPAELFGLAYAIAEAHCGMGLVLRRPSEVESAIAYHELAARVGAKYWSETDVFVREQRGCVMALKVELRKFSGK</sequence>
<evidence type="ECO:0000313" key="4">
    <source>
        <dbReference type="Proteomes" id="UP000756346"/>
    </source>
</evidence>
<feature type="region of interest" description="Disordered" evidence="1">
    <location>
        <begin position="89"/>
        <end position="151"/>
    </location>
</feature>
<proteinExistence type="predicted"/>
<dbReference type="RefSeq" id="XP_046008598.1">
    <property type="nucleotide sequence ID" value="XM_046159383.1"/>
</dbReference>
<accession>A0A9P8XZT1</accession>
<evidence type="ECO:0000259" key="2">
    <source>
        <dbReference type="PROSITE" id="PS50280"/>
    </source>
</evidence>
<dbReference type="Gene3D" id="2.170.270.10">
    <property type="entry name" value="SET domain"/>
    <property type="match status" value="1"/>
</dbReference>
<organism evidence="3 4">
    <name type="scientific">Microdochium trichocladiopsis</name>
    <dbReference type="NCBI Taxonomy" id="1682393"/>
    <lineage>
        <taxon>Eukaryota</taxon>
        <taxon>Fungi</taxon>
        <taxon>Dikarya</taxon>
        <taxon>Ascomycota</taxon>
        <taxon>Pezizomycotina</taxon>
        <taxon>Sordariomycetes</taxon>
        <taxon>Xylariomycetidae</taxon>
        <taxon>Xylariales</taxon>
        <taxon>Microdochiaceae</taxon>
        <taxon>Microdochium</taxon>
    </lineage>
</organism>
<dbReference type="OrthoDB" id="1028014at2759"/>
<dbReference type="InterPro" id="IPR053185">
    <property type="entry name" value="SET_domain_protein"/>
</dbReference>
<evidence type="ECO:0000313" key="3">
    <source>
        <dbReference type="EMBL" id="KAH7025050.1"/>
    </source>
</evidence>
<dbReference type="SUPFAM" id="SSF82199">
    <property type="entry name" value="SET domain"/>
    <property type="match status" value="1"/>
</dbReference>
<dbReference type="PROSITE" id="PS50280">
    <property type="entry name" value="SET"/>
    <property type="match status" value="1"/>
</dbReference>
<dbReference type="Proteomes" id="UP000756346">
    <property type="component" value="Unassembled WGS sequence"/>
</dbReference>
<dbReference type="SMART" id="SM00317">
    <property type="entry name" value="SET"/>
    <property type="match status" value="1"/>
</dbReference>
<evidence type="ECO:0000256" key="1">
    <source>
        <dbReference type="SAM" id="MobiDB-lite"/>
    </source>
</evidence>
<protein>
    <recommendedName>
        <fullName evidence="2">SET domain-containing protein</fullName>
    </recommendedName>
</protein>
<comment type="caution">
    <text evidence="3">The sequence shown here is derived from an EMBL/GenBank/DDBJ whole genome shotgun (WGS) entry which is preliminary data.</text>
</comment>
<keyword evidence="4" id="KW-1185">Reference proteome</keyword>
<dbReference type="InterPro" id="IPR001214">
    <property type="entry name" value="SET_dom"/>
</dbReference>
<feature type="compositionally biased region" description="Low complexity" evidence="1">
    <location>
        <begin position="132"/>
        <end position="145"/>
    </location>
</feature>
<dbReference type="InterPro" id="IPR046341">
    <property type="entry name" value="SET_dom_sf"/>
</dbReference>
<dbReference type="GeneID" id="70188929"/>
<dbReference type="PANTHER" id="PTHR47332">
    <property type="entry name" value="SET DOMAIN-CONTAINING PROTEIN 5"/>
    <property type="match status" value="1"/>
</dbReference>
<gene>
    <name evidence="3" type="ORF">B0I36DRAFT_366946</name>
</gene>
<dbReference type="Pfam" id="PF00856">
    <property type="entry name" value="SET"/>
    <property type="match status" value="1"/>
</dbReference>
<dbReference type="AlphaFoldDB" id="A0A9P8XZT1"/>
<feature type="domain" description="SET" evidence="2">
    <location>
        <begin position="5"/>
        <end position="229"/>
    </location>
</feature>
<reference evidence="3" key="1">
    <citation type="journal article" date="2021" name="Nat. Commun.">
        <title>Genetic determinants of endophytism in the Arabidopsis root mycobiome.</title>
        <authorList>
            <person name="Mesny F."/>
            <person name="Miyauchi S."/>
            <person name="Thiergart T."/>
            <person name="Pickel B."/>
            <person name="Atanasova L."/>
            <person name="Karlsson M."/>
            <person name="Huettel B."/>
            <person name="Barry K.W."/>
            <person name="Haridas S."/>
            <person name="Chen C."/>
            <person name="Bauer D."/>
            <person name="Andreopoulos W."/>
            <person name="Pangilinan J."/>
            <person name="LaButti K."/>
            <person name="Riley R."/>
            <person name="Lipzen A."/>
            <person name="Clum A."/>
            <person name="Drula E."/>
            <person name="Henrissat B."/>
            <person name="Kohler A."/>
            <person name="Grigoriev I.V."/>
            <person name="Martin F.M."/>
            <person name="Hacquard S."/>
        </authorList>
    </citation>
    <scope>NUCLEOTIDE SEQUENCE</scope>
    <source>
        <strain evidence="3">MPI-CAGE-CH-0230</strain>
    </source>
</reference>